<dbReference type="InterPro" id="IPR001087">
    <property type="entry name" value="GDSL"/>
</dbReference>
<dbReference type="InterPro" id="IPR036514">
    <property type="entry name" value="SGNH_hydro_sf"/>
</dbReference>
<dbReference type="Pfam" id="PF00657">
    <property type="entry name" value="Lipase_GDSL"/>
    <property type="match status" value="1"/>
</dbReference>
<dbReference type="InterPro" id="IPR050592">
    <property type="entry name" value="GDSL_lipolytic_enzyme"/>
</dbReference>
<sequence>MQRRLVLVALPLLLSCGVRGQVVPAVISFGDSTIDVGNNNYLPGAVFKANYAPYGENFRRHRATGRVSDGKIVTDITAETLGFEGYAPPYLSPLASGKNLLTGANFGSAASSYSDDTAAMYDAITLSQQLKYYKEYRSKLAAVAGRRQARTILAEALYVVSTGTGDFIQNYYHNASLSARYDPNLIDNPWSTNCLIHNSLSYNYAPVHEPYQSNLLDRYAYAGRLQGVFSGAIVY</sequence>
<accession>M8C1U2</accession>
<comment type="similarity">
    <text evidence="1">Belongs to the 'GDSL' lipolytic enzyme family.</text>
</comment>
<proteinExistence type="inferred from homology"/>
<protein>
    <submittedName>
        <fullName evidence="2">GDSL esterase/lipase APG</fullName>
    </submittedName>
</protein>
<dbReference type="PANTHER" id="PTHR45642:SF16">
    <property type="entry name" value="GDSL ESTERASE_LIPASE APG"/>
    <property type="match status" value="1"/>
</dbReference>
<dbReference type="PROSITE" id="PS51257">
    <property type="entry name" value="PROKAR_LIPOPROTEIN"/>
    <property type="match status" value="1"/>
</dbReference>
<dbReference type="GO" id="GO:0048046">
    <property type="term" value="C:apoplast"/>
    <property type="evidence" value="ECO:0007669"/>
    <property type="project" value="TreeGrafter"/>
</dbReference>
<evidence type="ECO:0000256" key="1">
    <source>
        <dbReference type="ARBA" id="ARBA00008668"/>
    </source>
</evidence>
<reference evidence="2" key="1">
    <citation type="submission" date="2015-06" db="UniProtKB">
        <authorList>
            <consortium name="EnsemblPlants"/>
        </authorList>
    </citation>
    <scope>IDENTIFICATION</scope>
</reference>
<name>M8C1U2_AEGTA</name>
<dbReference type="PANTHER" id="PTHR45642">
    <property type="entry name" value="GDSL ESTERASE/LIPASE EXL3"/>
    <property type="match status" value="1"/>
</dbReference>
<dbReference type="AlphaFoldDB" id="M8C1U2"/>
<organism evidence="2">
    <name type="scientific">Aegilops tauschii</name>
    <name type="common">Tausch's goatgrass</name>
    <name type="synonym">Aegilops squarrosa</name>
    <dbReference type="NCBI Taxonomy" id="37682"/>
    <lineage>
        <taxon>Eukaryota</taxon>
        <taxon>Viridiplantae</taxon>
        <taxon>Streptophyta</taxon>
        <taxon>Embryophyta</taxon>
        <taxon>Tracheophyta</taxon>
        <taxon>Spermatophyta</taxon>
        <taxon>Magnoliopsida</taxon>
        <taxon>Liliopsida</taxon>
        <taxon>Poales</taxon>
        <taxon>Poaceae</taxon>
        <taxon>BOP clade</taxon>
        <taxon>Pooideae</taxon>
        <taxon>Triticodae</taxon>
        <taxon>Triticeae</taxon>
        <taxon>Triticinae</taxon>
        <taxon>Aegilops</taxon>
    </lineage>
</organism>
<dbReference type="Gene3D" id="3.40.50.1110">
    <property type="entry name" value="SGNH hydrolase"/>
    <property type="match status" value="1"/>
</dbReference>
<dbReference type="GO" id="GO:0016788">
    <property type="term" value="F:hydrolase activity, acting on ester bonds"/>
    <property type="evidence" value="ECO:0007669"/>
    <property type="project" value="InterPro"/>
</dbReference>
<dbReference type="EnsemblPlants" id="EMT28018">
    <property type="protein sequence ID" value="EMT28018"/>
    <property type="gene ID" value="F775_23053"/>
</dbReference>
<evidence type="ECO:0000313" key="2">
    <source>
        <dbReference type="EnsemblPlants" id="EMT28018"/>
    </source>
</evidence>